<organism evidence="1 2">
    <name type="scientific">Paramecium sonneborni</name>
    <dbReference type="NCBI Taxonomy" id="65129"/>
    <lineage>
        <taxon>Eukaryota</taxon>
        <taxon>Sar</taxon>
        <taxon>Alveolata</taxon>
        <taxon>Ciliophora</taxon>
        <taxon>Intramacronucleata</taxon>
        <taxon>Oligohymenophorea</taxon>
        <taxon>Peniculida</taxon>
        <taxon>Parameciidae</taxon>
        <taxon>Paramecium</taxon>
    </lineage>
</organism>
<reference evidence="1" key="1">
    <citation type="submission" date="2021-01" db="EMBL/GenBank/DDBJ databases">
        <authorList>
            <consortium name="Genoscope - CEA"/>
            <person name="William W."/>
        </authorList>
    </citation>
    <scope>NUCLEOTIDE SEQUENCE</scope>
</reference>
<sequence>MISEIIFDGIVKQIINQVRKLINQHQIDAKSPSFLDQKNVKISIKTMLDLIIRISQIFLDDQEYNIRPTIDSFQARSKLKQYFASSYYYKQIYYEKTLLLKINRSLSYKFKRIKTHLVKQTRSIINLLKQMNVNNNNRQSLIIKQQVRDLIKNMFVDNFNENGYRKKIQQQAQNLEKEMKQCDKSFLISKSIDNSNLLNQTSKSTTASQGQRRPQYIQKNDRLNITSPQFKRQLTSVAKKDFSKVRNASIA</sequence>
<dbReference type="EMBL" id="CAJJDN010000045">
    <property type="protein sequence ID" value="CAD8083709.1"/>
    <property type="molecule type" value="Genomic_DNA"/>
</dbReference>
<gene>
    <name evidence="1" type="ORF">PSON_ATCC_30995.1.T0450223</name>
</gene>
<proteinExistence type="predicted"/>
<evidence type="ECO:0000313" key="2">
    <source>
        <dbReference type="Proteomes" id="UP000692954"/>
    </source>
</evidence>
<accession>A0A8S1MVE4</accession>
<dbReference type="AlphaFoldDB" id="A0A8S1MVE4"/>
<name>A0A8S1MVE4_9CILI</name>
<dbReference type="Proteomes" id="UP000692954">
    <property type="component" value="Unassembled WGS sequence"/>
</dbReference>
<comment type="caution">
    <text evidence="1">The sequence shown here is derived from an EMBL/GenBank/DDBJ whole genome shotgun (WGS) entry which is preliminary data.</text>
</comment>
<evidence type="ECO:0000313" key="1">
    <source>
        <dbReference type="EMBL" id="CAD8083709.1"/>
    </source>
</evidence>
<protein>
    <submittedName>
        <fullName evidence="1">Uncharacterized protein</fullName>
    </submittedName>
</protein>
<keyword evidence="2" id="KW-1185">Reference proteome</keyword>